<reference evidence="2" key="2">
    <citation type="submission" date="2015-01" db="EMBL/GenBank/DDBJ databases">
        <title>Evolutionary Origins and Diversification of the Mycorrhizal Mutualists.</title>
        <authorList>
            <consortium name="DOE Joint Genome Institute"/>
            <consortium name="Mycorrhizal Genomics Consortium"/>
            <person name="Kohler A."/>
            <person name="Kuo A."/>
            <person name="Nagy L.G."/>
            <person name="Floudas D."/>
            <person name="Copeland A."/>
            <person name="Barry K.W."/>
            <person name="Cichocki N."/>
            <person name="Veneault-Fourrey C."/>
            <person name="LaButti K."/>
            <person name="Lindquist E.A."/>
            <person name="Lipzen A."/>
            <person name="Lundell T."/>
            <person name="Morin E."/>
            <person name="Murat C."/>
            <person name="Riley R."/>
            <person name="Ohm R."/>
            <person name="Sun H."/>
            <person name="Tunlid A."/>
            <person name="Henrissat B."/>
            <person name="Grigoriev I.V."/>
            <person name="Hibbett D.S."/>
            <person name="Martin F."/>
        </authorList>
    </citation>
    <scope>NUCLEOTIDE SEQUENCE [LARGE SCALE GENOMIC DNA]</scope>
    <source>
        <strain evidence="2">Marx 270</strain>
    </source>
</reference>
<sequence length="77" mass="8528">MCFRITQLTEFGCGCTSIARQQRVDCNRSDCRCSASHNPNPHNCLVECSQSMRPDQEFIMDTVAGPCARCAGHINGF</sequence>
<dbReference type="OrthoDB" id="3146759at2759"/>
<dbReference type="AlphaFoldDB" id="A0A0C3NAU4"/>
<protein>
    <submittedName>
        <fullName evidence="1">Uncharacterized protein</fullName>
    </submittedName>
</protein>
<dbReference type="HOGENOM" id="CLU_180191_3_0_1"/>
<evidence type="ECO:0000313" key="2">
    <source>
        <dbReference type="Proteomes" id="UP000054217"/>
    </source>
</evidence>
<keyword evidence="2" id="KW-1185">Reference proteome</keyword>
<evidence type="ECO:0000313" key="1">
    <source>
        <dbReference type="EMBL" id="KIN93030.1"/>
    </source>
</evidence>
<dbReference type="EMBL" id="KN832247">
    <property type="protein sequence ID" value="KIN93030.1"/>
    <property type="molecule type" value="Genomic_DNA"/>
</dbReference>
<accession>A0A0C3NAU4</accession>
<proteinExistence type="predicted"/>
<name>A0A0C3NAU4_PISTI</name>
<organism evidence="1 2">
    <name type="scientific">Pisolithus tinctorius Marx 270</name>
    <dbReference type="NCBI Taxonomy" id="870435"/>
    <lineage>
        <taxon>Eukaryota</taxon>
        <taxon>Fungi</taxon>
        <taxon>Dikarya</taxon>
        <taxon>Basidiomycota</taxon>
        <taxon>Agaricomycotina</taxon>
        <taxon>Agaricomycetes</taxon>
        <taxon>Agaricomycetidae</taxon>
        <taxon>Boletales</taxon>
        <taxon>Sclerodermatineae</taxon>
        <taxon>Pisolithaceae</taxon>
        <taxon>Pisolithus</taxon>
    </lineage>
</organism>
<dbReference type="Proteomes" id="UP000054217">
    <property type="component" value="Unassembled WGS sequence"/>
</dbReference>
<gene>
    <name evidence="1" type="ORF">M404DRAFT_605283</name>
</gene>
<reference evidence="1 2" key="1">
    <citation type="submission" date="2014-04" db="EMBL/GenBank/DDBJ databases">
        <authorList>
            <consortium name="DOE Joint Genome Institute"/>
            <person name="Kuo A."/>
            <person name="Kohler A."/>
            <person name="Costa M.D."/>
            <person name="Nagy L.G."/>
            <person name="Floudas D."/>
            <person name="Copeland A."/>
            <person name="Barry K.W."/>
            <person name="Cichocki N."/>
            <person name="Veneault-Fourrey C."/>
            <person name="LaButti K."/>
            <person name="Lindquist E.A."/>
            <person name="Lipzen A."/>
            <person name="Lundell T."/>
            <person name="Morin E."/>
            <person name="Murat C."/>
            <person name="Sun H."/>
            <person name="Tunlid A."/>
            <person name="Henrissat B."/>
            <person name="Grigoriev I.V."/>
            <person name="Hibbett D.S."/>
            <person name="Martin F."/>
            <person name="Nordberg H.P."/>
            <person name="Cantor M.N."/>
            <person name="Hua S.X."/>
        </authorList>
    </citation>
    <scope>NUCLEOTIDE SEQUENCE [LARGE SCALE GENOMIC DNA]</scope>
    <source>
        <strain evidence="1 2">Marx 270</strain>
    </source>
</reference>
<dbReference type="InParanoid" id="A0A0C3NAU4"/>